<dbReference type="CDD" id="cd01884">
    <property type="entry name" value="EF_Tu"/>
    <property type="match status" value="1"/>
</dbReference>
<evidence type="ECO:0000313" key="13">
    <source>
        <dbReference type="RefSeq" id="XP_065663838.1"/>
    </source>
</evidence>
<dbReference type="InterPro" id="IPR033720">
    <property type="entry name" value="EFTU_2"/>
</dbReference>
<reference evidence="13" key="1">
    <citation type="submission" date="2025-08" db="UniProtKB">
        <authorList>
            <consortium name="RefSeq"/>
        </authorList>
    </citation>
    <scope>IDENTIFICATION</scope>
</reference>
<dbReference type="InterPro" id="IPR050055">
    <property type="entry name" value="EF-Tu_GTPase"/>
</dbReference>
<dbReference type="CDD" id="cd03697">
    <property type="entry name" value="EFTU_II"/>
    <property type="match status" value="1"/>
</dbReference>
<dbReference type="GeneID" id="100202023"/>
<dbReference type="PANTHER" id="PTHR43721:SF36">
    <property type="entry name" value="ELONGATION FACTOR TU, MITOCHONDRIAL"/>
    <property type="match status" value="1"/>
</dbReference>
<keyword evidence="3 10" id="KW-0547">Nucleotide-binding</keyword>
<dbReference type="InterPro" id="IPR041709">
    <property type="entry name" value="EF-Tu_GTP-bd"/>
</dbReference>
<sequence length="445" mass="48460">MNVTLKLISSQVLQSGIKSHSTASNKIFQSLVFCQSINNQIRLYAAEAVARKAFSRQKPHINIGTIGHVDHGKTTLTAAITKVLSEKGGSKFKDYADIDNAPEERARGITINASHVEYETDTRHYGHIDCPGHADYIKNMITGAAQMDGAILVVAATDGQMPQTREHLLLANQIGVKNLCVFINKADMVDDKEIMDLVEMEIRELLTEYGYDGDNTPVIGGSALCALEGKKPELGIQKIQELLAAVDSHIPLPKRDLDKPFLMPVEDSFSISGRGTVITGSIERGIVKKGDELELVGHSNVPIKTVATGLEMFHKSLEQGQAGDNLGALVRGLKREDVKRGMVLCAPGTVKAYTKCKAQVYILKKEEGGRHKPFVSNYTPQMYVRTGDVAATITLDAGKEFVMPGEDASFSLTLMHPTPLEKGLRFTMREGSKTVGTGVITEVIE</sequence>
<dbReference type="Pfam" id="PF00009">
    <property type="entry name" value="GTP_EFTU"/>
    <property type="match status" value="1"/>
</dbReference>
<keyword evidence="8 10" id="KW-0342">GTP-binding</keyword>
<dbReference type="InterPro" id="IPR000795">
    <property type="entry name" value="T_Tr_GTP-bd_dom"/>
</dbReference>
<dbReference type="InterPro" id="IPR031157">
    <property type="entry name" value="G_TR_CS"/>
</dbReference>
<dbReference type="SUPFAM" id="SSF50465">
    <property type="entry name" value="EF-Tu/eEF-1alpha/eIF2-gamma C-terminal domain"/>
    <property type="match status" value="1"/>
</dbReference>
<gene>
    <name evidence="13" type="primary">LOC100202023</name>
</gene>
<dbReference type="InterPro" id="IPR004541">
    <property type="entry name" value="Transl_elong_EFTu/EF1A_bac/org"/>
</dbReference>
<evidence type="ECO:0000256" key="2">
    <source>
        <dbReference type="ARBA" id="ARBA00007249"/>
    </source>
</evidence>
<dbReference type="GO" id="GO:0003746">
    <property type="term" value="F:translation elongation factor activity"/>
    <property type="evidence" value="ECO:0007669"/>
    <property type="project" value="UniProtKB-KW"/>
</dbReference>
<keyword evidence="5" id="KW-0648">Protein biosynthesis</keyword>
<comment type="similarity">
    <text evidence="2 10">Belongs to the TRAFAC class translation factor GTPase superfamily. Classic translation factor GTPase family. EF-Tu/EF-1A subfamily.</text>
</comment>
<dbReference type="PROSITE" id="PS51722">
    <property type="entry name" value="G_TR_2"/>
    <property type="match status" value="1"/>
</dbReference>
<comment type="function">
    <text evidence="10">This protein promotes the GTP-dependent binding of aminoacyl-tRNA to the A-site of ribosomes during protein biosynthesis.</text>
</comment>
<dbReference type="InterPro" id="IPR027417">
    <property type="entry name" value="P-loop_NTPase"/>
</dbReference>
<evidence type="ECO:0000313" key="12">
    <source>
        <dbReference type="Proteomes" id="UP001652625"/>
    </source>
</evidence>
<feature type="domain" description="Tr-type G" evidence="11">
    <location>
        <begin position="58"/>
        <end position="254"/>
    </location>
</feature>
<evidence type="ECO:0000256" key="6">
    <source>
        <dbReference type="ARBA" id="ARBA00022946"/>
    </source>
</evidence>
<organism evidence="12 13">
    <name type="scientific">Hydra vulgaris</name>
    <name type="common">Hydra</name>
    <name type="synonym">Hydra attenuata</name>
    <dbReference type="NCBI Taxonomy" id="6087"/>
    <lineage>
        <taxon>Eukaryota</taxon>
        <taxon>Metazoa</taxon>
        <taxon>Cnidaria</taxon>
        <taxon>Hydrozoa</taxon>
        <taxon>Hydroidolina</taxon>
        <taxon>Anthoathecata</taxon>
        <taxon>Aplanulata</taxon>
        <taxon>Hydridae</taxon>
        <taxon>Hydra</taxon>
    </lineage>
</organism>
<dbReference type="InterPro" id="IPR009000">
    <property type="entry name" value="Transl_B-barrel_sf"/>
</dbReference>
<evidence type="ECO:0000259" key="11">
    <source>
        <dbReference type="PROSITE" id="PS51722"/>
    </source>
</evidence>
<dbReference type="CDD" id="cd03707">
    <property type="entry name" value="EFTU_III"/>
    <property type="match status" value="1"/>
</dbReference>
<keyword evidence="12" id="KW-1185">Reference proteome</keyword>
<dbReference type="PROSITE" id="PS00301">
    <property type="entry name" value="G_TR_1"/>
    <property type="match status" value="1"/>
</dbReference>
<dbReference type="PRINTS" id="PR00315">
    <property type="entry name" value="ELONGATNFCT"/>
</dbReference>
<evidence type="ECO:0000256" key="3">
    <source>
        <dbReference type="ARBA" id="ARBA00022741"/>
    </source>
</evidence>
<evidence type="ECO:0000256" key="9">
    <source>
        <dbReference type="ARBA" id="ARBA00051990"/>
    </source>
</evidence>
<dbReference type="SUPFAM" id="SSF52540">
    <property type="entry name" value="P-loop containing nucleoside triphosphate hydrolases"/>
    <property type="match status" value="1"/>
</dbReference>
<evidence type="ECO:0000256" key="1">
    <source>
        <dbReference type="ARBA" id="ARBA00004173"/>
    </source>
</evidence>
<dbReference type="Proteomes" id="UP001652625">
    <property type="component" value="Chromosome 10"/>
</dbReference>
<dbReference type="NCBIfam" id="NF000766">
    <property type="entry name" value="PRK00049.1"/>
    <property type="match status" value="1"/>
</dbReference>
<comment type="catalytic activity">
    <reaction evidence="9">
        <text>GTP + H2O = GDP + phosphate + H(+)</text>
        <dbReference type="Rhea" id="RHEA:19669"/>
        <dbReference type="ChEBI" id="CHEBI:15377"/>
        <dbReference type="ChEBI" id="CHEBI:15378"/>
        <dbReference type="ChEBI" id="CHEBI:37565"/>
        <dbReference type="ChEBI" id="CHEBI:43474"/>
        <dbReference type="ChEBI" id="CHEBI:58189"/>
        <dbReference type="EC" id="3.6.5.3"/>
    </reaction>
    <physiologicalReaction direction="left-to-right" evidence="9">
        <dbReference type="Rhea" id="RHEA:19670"/>
    </physiologicalReaction>
</comment>
<dbReference type="Gene3D" id="2.40.30.10">
    <property type="entry name" value="Translation factors"/>
    <property type="match status" value="2"/>
</dbReference>
<keyword evidence="6" id="KW-0809">Transit peptide</keyword>
<dbReference type="SUPFAM" id="SSF50447">
    <property type="entry name" value="Translation proteins"/>
    <property type="match status" value="1"/>
</dbReference>
<dbReference type="NCBIfam" id="NF009373">
    <property type="entry name" value="PRK12736.1"/>
    <property type="match status" value="1"/>
</dbReference>
<evidence type="ECO:0000256" key="7">
    <source>
        <dbReference type="ARBA" id="ARBA00023128"/>
    </source>
</evidence>
<dbReference type="RefSeq" id="XP_065663838.1">
    <property type="nucleotide sequence ID" value="XM_065807766.1"/>
</dbReference>
<dbReference type="InterPro" id="IPR009001">
    <property type="entry name" value="Transl_elong_EF1A/Init_IF2_C"/>
</dbReference>
<comment type="subcellular location">
    <subcellularLocation>
        <location evidence="1">Mitochondrion</location>
    </subcellularLocation>
</comment>
<dbReference type="Pfam" id="PF03144">
    <property type="entry name" value="GTP_EFTU_D2"/>
    <property type="match status" value="1"/>
</dbReference>
<proteinExistence type="inferred from homology"/>
<dbReference type="InterPro" id="IPR004160">
    <property type="entry name" value="Transl_elong_EFTu/EF1A_C"/>
</dbReference>
<name>A0ABM4CPS0_HYDVU</name>
<dbReference type="NCBIfam" id="NF009372">
    <property type="entry name" value="PRK12735.1"/>
    <property type="match status" value="1"/>
</dbReference>
<evidence type="ECO:0000256" key="10">
    <source>
        <dbReference type="RuleBase" id="RU000325"/>
    </source>
</evidence>
<dbReference type="HAMAP" id="MF_00118_B">
    <property type="entry name" value="EF_Tu_B"/>
    <property type="match status" value="1"/>
</dbReference>
<evidence type="ECO:0000256" key="5">
    <source>
        <dbReference type="ARBA" id="ARBA00022917"/>
    </source>
</evidence>
<protein>
    <recommendedName>
        <fullName evidence="10">Elongation factor Tu</fullName>
    </recommendedName>
</protein>
<dbReference type="Gene3D" id="3.40.50.300">
    <property type="entry name" value="P-loop containing nucleotide triphosphate hydrolases"/>
    <property type="match status" value="1"/>
</dbReference>
<accession>A0ABM4CPS0</accession>
<keyword evidence="4 10" id="KW-0251">Elongation factor</keyword>
<dbReference type="PANTHER" id="PTHR43721">
    <property type="entry name" value="ELONGATION FACTOR TU-RELATED"/>
    <property type="match status" value="1"/>
</dbReference>
<dbReference type="Pfam" id="PF03143">
    <property type="entry name" value="GTP_EFTU_D3"/>
    <property type="match status" value="1"/>
</dbReference>
<dbReference type="InterPro" id="IPR004161">
    <property type="entry name" value="EFTu-like_2"/>
</dbReference>
<evidence type="ECO:0000256" key="8">
    <source>
        <dbReference type="ARBA" id="ARBA00023134"/>
    </source>
</evidence>
<dbReference type="NCBIfam" id="TIGR00485">
    <property type="entry name" value="EF-Tu"/>
    <property type="match status" value="1"/>
</dbReference>
<keyword evidence="7" id="KW-0496">Mitochondrion</keyword>
<evidence type="ECO:0000256" key="4">
    <source>
        <dbReference type="ARBA" id="ARBA00022768"/>
    </source>
</evidence>